<sequence>MAGLHRAKQPRPTTPAAHRARKTERKRKGVFAI</sequence>
<evidence type="ECO:0000313" key="2">
    <source>
        <dbReference type="EMBL" id="DAE19659.1"/>
    </source>
</evidence>
<evidence type="ECO:0000256" key="1">
    <source>
        <dbReference type="SAM" id="MobiDB-lite"/>
    </source>
</evidence>
<accession>A0A8S5QLJ4</accession>
<name>A0A8S5QLJ4_9CAUD</name>
<feature type="region of interest" description="Disordered" evidence="1">
    <location>
        <begin position="1"/>
        <end position="33"/>
    </location>
</feature>
<dbReference type="EMBL" id="BK015681">
    <property type="protein sequence ID" value="DAE19659.1"/>
    <property type="molecule type" value="Genomic_DNA"/>
</dbReference>
<organism evidence="2">
    <name type="scientific">Caudovirales sp. ctU7I6</name>
    <dbReference type="NCBI Taxonomy" id="2826776"/>
    <lineage>
        <taxon>Viruses</taxon>
        <taxon>Duplodnaviria</taxon>
        <taxon>Heunggongvirae</taxon>
        <taxon>Uroviricota</taxon>
        <taxon>Caudoviricetes</taxon>
    </lineage>
</organism>
<proteinExistence type="predicted"/>
<feature type="compositionally biased region" description="Basic residues" evidence="1">
    <location>
        <begin position="18"/>
        <end position="33"/>
    </location>
</feature>
<reference evidence="2" key="1">
    <citation type="journal article" date="2021" name="Proc. Natl. Acad. Sci. U.S.A.">
        <title>A Catalog of Tens of Thousands of Viruses from Human Metagenomes Reveals Hidden Associations with Chronic Diseases.</title>
        <authorList>
            <person name="Tisza M.J."/>
            <person name="Buck C.B."/>
        </authorList>
    </citation>
    <scope>NUCLEOTIDE SEQUENCE</scope>
    <source>
        <strain evidence="2">CtU7I6</strain>
    </source>
</reference>
<protein>
    <submittedName>
        <fullName evidence="2">Uncharacterized protein</fullName>
    </submittedName>
</protein>